<name>A0A5D2DUC3_GOSDA</name>
<dbReference type="EMBL" id="CM017701">
    <property type="protein sequence ID" value="TYG84542.1"/>
    <property type="molecule type" value="Genomic_DNA"/>
</dbReference>
<sequence length="104" mass="12037">MIHRHDIKSKYWICVYWWLRIWKVCLTCTCMRIEVATEEVLNNSICTSCIPFLVDVDAAAEIVLFEILPYLSKRIVAGSSSSWNRSPPMQANEAGMMKMILLPR</sequence>
<gene>
    <name evidence="2" type="ORF">ES288_D01G258200v1</name>
</gene>
<dbReference type="AlphaFoldDB" id="A0A5D2DUC3"/>
<proteinExistence type="predicted"/>
<accession>A0A5D2DUC3</accession>
<organism evidence="2 3">
    <name type="scientific">Gossypium darwinii</name>
    <name type="common">Darwin's cotton</name>
    <name type="synonym">Gossypium barbadense var. darwinii</name>
    <dbReference type="NCBI Taxonomy" id="34276"/>
    <lineage>
        <taxon>Eukaryota</taxon>
        <taxon>Viridiplantae</taxon>
        <taxon>Streptophyta</taxon>
        <taxon>Embryophyta</taxon>
        <taxon>Tracheophyta</taxon>
        <taxon>Spermatophyta</taxon>
        <taxon>Magnoliopsida</taxon>
        <taxon>eudicotyledons</taxon>
        <taxon>Gunneridae</taxon>
        <taxon>Pentapetalae</taxon>
        <taxon>rosids</taxon>
        <taxon>malvids</taxon>
        <taxon>Malvales</taxon>
        <taxon>Malvaceae</taxon>
        <taxon>Malvoideae</taxon>
        <taxon>Gossypium</taxon>
    </lineage>
</organism>
<protein>
    <submittedName>
        <fullName evidence="2">Uncharacterized protein</fullName>
    </submittedName>
</protein>
<dbReference type="Proteomes" id="UP000323506">
    <property type="component" value="Chromosome D01"/>
</dbReference>
<keyword evidence="1" id="KW-0732">Signal</keyword>
<feature type="chain" id="PRO_5022742216" evidence="1">
    <location>
        <begin position="28"/>
        <end position="104"/>
    </location>
</feature>
<evidence type="ECO:0000256" key="1">
    <source>
        <dbReference type="SAM" id="SignalP"/>
    </source>
</evidence>
<keyword evidence="3" id="KW-1185">Reference proteome</keyword>
<reference evidence="2 3" key="1">
    <citation type="submission" date="2019-06" db="EMBL/GenBank/DDBJ databases">
        <title>WGS assembly of Gossypium darwinii.</title>
        <authorList>
            <person name="Chen Z.J."/>
            <person name="Sreedasyam A."/>
            <person name="Ando A."/>
            <person name="Song Q."/>
            <person name="De L."/>
            <person name="Hulse-Kemp A."/>
            <person name="Ding M."/>
            <person name="Ye W."/>
            <person name="Kirkbride R."/>
            <person name="Jenkins J."/>
            <person name="Plott C."/>
            <person name="Lovell J."/>
            <person name="Lin Y.-M."/>
            <person name="Vaughn R."/>
            <person name="Liu B."/>
            <person name="Li W."/>
            <person name="Simpson S."/>
            <person name="Scheffler B."/>
            <person name="Saski C."/>
            <person name="Grover C."/>
            <person name="Hu G."/>
            <person name="Conover J."/>
            <person name="Carlson J."/>
            <person name="Shu S."/>
            <person name="Boston L."/>
            <person name="Williams M."/>
            <person name="Peterson D."/>
            <person name="Mcgee K."/>
            <person name="Jones D."/>
            <person name="Wendel J."/>
            <person name="Stelly D."/>
            <person name="Grimwood J."/>
            <person name="Schmutz J."/>
        </authorList>
    </citation>
    <scope>NUCLEOTIDE SEQUENCE [LARGE SCALE GENOMIC DNA]</scope>
    <source>
        <strain evidence="2">1808015.09</strain>
    </source>
</reference>
<evidence type="ECO:0000313" key="2">
    <source>
        <dbReference type="EMBL" id="TYG84542.1"/>
    </source>
</evidence>
<feature type="signal peptide" evidence="1">
    <location>
        <begin position="1"/>
        <end position="27"/>
    </location>
</feature>
<evidence type="ECO:0000313" key="3">
    <source>
        <dbReference type="Proteomes" id="UP000323506"/>
    </source>
</evidence>